<dbReference type="SUPFAM" id="SSF49785">
    <property type="entry name" value="Galactose-binding domain-like"/>
    <property type="match status" value="1"/>
</dbReference>
<sequence length="777" mass="81595">MRHRPPRILSALTVAASAAATLVAVAPATPAVAAPSNDPTCNTAVNGTPAGPTGQSATNYVLNVGGASEFANIHTPAANTQAAFPYLVGADSVAADGTPIRRHTANFSLSPDEAGATPHAGQVTSVDGAQTFPASTYTEDVLATPAMTGAIRLRSGVLLGYSFKAQAGKASGTQATYTAFRSTDDGATWTARDAVFNLTSSANGTRVAGVPLELADGTILVTLYGTFTDGVNDRVQLQASTDGGNTFTRRAIIANGNATNGYNETGIAQLPSGKLIAVMRHHVPQSDGTVRGLGTPAWTTSTDNGTTWAALQPLSVSFPYGYDPINDSTGALTAVQPDLKLMPNGVLVLRSGRPDNWVAISSNGEGTGWIGQLTYRNCPSDGNRVHGSTGYGGIDYVSANRAVVIGDNCEKTWSCVTAAETDFTVDKRTHVWRRWFDVLTPDVGRIDLATKYRQGRITVSTDLSDSIEGHPRARVDGAFDGSTEYWSSAVKADGAGTYTINLDRRYPLTKIGLSLRNGRSASARVFVSPDFTTWTQVAAPTNRTHLAMEYFTVPAGTEARFVRVELDATAGCDAGLGSTCAFLNEIELYSAINSFENDPVNNRPRGFTDMVLSWQTQRSTDLAGNSSASALRIIDQDANQHAKVVWNGAATGTKRLEFRIKPISLVGQLFDVLGRTSAGTSVSAHHFAVQQDGSLARYTGTAWVTVTAPGVIPVGAWSTIVVTANVNTASLEVNGEPVATGLPRTTATTTLTGYSFASAGTAPVGDNFLIDDVLFTS</sequence>
<dbReference type="InterPro" id="IPR013320">
    <property type="entry name" value="ConA-like_dom_sf"/>
</dbReference>
<dbReference type="Pfam" id="PF00754">
    <property type="entry name" value="F5_F8_type_C"/>
    <property type="match status" value="1"/>
</dbReference>
<evidence type="ECO:0000313" key="3">
    <source>
        <dbReference type="EMBL" id="MDR7275480.1"/>
    </source>
</evidence>
<keyword evidence="4" id="KW-1185">Reference proteome</keyword>
<dbReference type="PROSITE" id="PS50022">
    <property type="entry name" value="FA58C_3"/>
    <property type="match status" value="1"/>
</dbReference>
<dbReference type="Proteomes" id="UP001183643">
    <property type="component" value="Unassembled WGS sequence"/>
</dbReference>
<evidence type="ECO:0000259" key="2">
    <source>
        <dbReference type="PROSITE" id="PS50022"/>
    </source>
</evidence>
<name>A0AAE3YL50_9ACTN</name>
<dbReference type="SUPFAM" id="SSF49899">
    <property type="entry name" value="Concanavalin A-like lectins/glucanases"/>
    <property type="match status" value="1"/>
</dbReference>
<organism evidence="3 4">
    <name type="scientific">Catenuloplanes atrovinosus</name>
    <dbReference type="NCBI Taxonomy" id="137266"/>
    <lineage>
        <taxon>Bacteria</taxon>
        <taxon>Bacillati</taxon>
        <taxon>Actinomycetota</taxon>
        <taxon>Actinomycetes</taxon>
        <taxon>Micromonosporales</taxon>
        <taxon>Micromonosporaceae</taxon>
        <taxon>Catenuloplanes</taxon>
    </lineage>
</organism>
<comment type="caution">
    <text evidence="3">The sequence shown here is derived from an EMBL/GenBank/DDBJ whole genome shotgun (WGS) entry which is preliminary data.</text>
</comment>
<proteinExistence type="predicted"/>
<evidence type="ECO:0000256" key="1">
    <source>
        <dbReference type="SAM" id="SignalP"/>
    </source>
</evidence>
<dbReference type="InterPro" id="IPR036278">
    <property type="entry name" value="Sialidase_sf"/>
</dbReference>
<dbReference type="Gene3D" id="2.120.10.10">
    <property type="match status" value="1"/>
</dbReference>
<dbReference type="EMBL" id="JAVDYB010000001">
    <property type="protein sequence ID" value="MDR7275480.1"/>
    <property type="molecule type" value="Genomic_DNA"/>
</dbReference>
<accession>A0AAE3YL50</accession>
<feature type="signal peptide" evidence="1">
    <location>
        <begin position="1"/>
        <end position="33"/>
    </location>
</feature>
<dbReference type="SUPFAM" id="SSF50939">
    <property type="entry name" value="Sialidases"/>
    <property type="match status" value="1"/>
</dbReference>
<dbReference type="Pfam" id="PF13385">
    <property type="entry name" value="Laminin_G_3"/>
    <property type="match status" value="1"/>
</dbReference>
<reference evidence="3" key="1">
    <citation type="submission" date="2023-07" db="EMBL/GenBank/DDBJ databases">
        <title>Sequencing the genomes of 1000 actinobacteria strains.</title>
        <authorList>
            <person name="Klenk H.-P."/>
        </authorList>
    </citation>
    <scope>NUCLEOTIDE SEQUENCE</scope>
    <source>
        <strain evidence="3">DSM 44707</strain>
    </source>
</reference>
<dbReference type="AlphaFoldDB" id="A0AAE3YL50"/>
<dbReference type="InterPro" id="IPR008979">
    <property type="entry name" value="Galactose-bd-like_sf"/>
</dbReference>
<dbReference type="InterPro" id="IPR011040">
    <property type="entry name" value="Sialidase"/>
</dbReference>
<feature type="domain" description="F5/8 type C" evidence="2">
    <location>
        <begin position="438"/>
        <end position="591"/>
    </location>
</feature>
<feature type="chain" id="PRO_5042170606" description="F5/8 type C domain-containing protein" evidence="1">
    <location>
        <begin position="34"/>
        <end position="777"/>
    </location>
</feature>
<keyword evidence="1" id="KW-0732">Signal</keyword>
<dbReference type="InterPro" id="IPR000421">
    <property type="entry name" value="FA58C"/>
</dbReference>
<protein>
    <recommendedName>
        <fullName evidence="2">F5/8 type C domain-containing protein</fullName>
    </recommendedName>
</protein>
<evidence type="ECO:0000313" key="4">
    <source>
        <dbReference type="Proteomes" id="UP001183643"/>
    </source>
</evidence>
<gene>
    <name evidence="3" type="ORF">J2S41_002258</name>
</gene>
<dbReference type="RefSeq" id="WP_310366472.1">
    <property type="nucleotide sequence ID" value="NZ_JAVDYB010000001.1"/>
</dbReference>
<dbReference type="Gene3D" id="2.60.120.260">
    <property type="entry name" value="Galactose-binding domain-like"/>
    <property type="match status" value="1"/>
</dbReference>
<dbReference type="Pfam" id="PF13088">
    <property type="entry name" value="BNR_2"/>
    <property type="match status" value="1"/>
</dbReference>
<dbReference type="CDD" id="cd15482">
    <property type="entry name" value="Sialidase_non-viral"/>
    <property type="match status" value="1"/>
</dbReference>